<proteinExistence type="predicted"/>
<dbReference type="RefSeq" id="WP_092666747.1">
    <property type="nucleotide sequence ID" value="NZ_LT629734.1"/>
</dbReference>
<dbReference type="OrthoDB" id="3769699at2"/>
<dbReference type="AlphaFoldDB" id="A0A1H1QKB0"/>
<evidence type="ECO:0000313" key="2">
    <source>
        <dbReference type="Proteomes" id="UP000199649"/>
    </source>
</evidence>
<dbReference type="Proteomes" id="UP000199649">
    <property type="component" value="Chromosome I"/>
</dbReference>
<accession>A0A1H1QKB0</accession>
<reference evidence="2" key="1">
    <citation type="submission" date="2016-10" db="EMBL/GenBank/DDBJ databases">
        <authorList>
            <person name="Varghese N."/>
            <person name="Submissions S."/>
        </authorList>
    </citation>
    <scope>NUCLEOTIDE SEQUENCE [LARGE SCALE GENOMIC DNA]</scope>
    <source>
        <strain evidence="2">DSM 22965</strain>
    </source>
</reference>
<evidence type="ECO:0000313" key="1">
    <source>
        <dbReference type="EMBL" id="SDS23836.1"/>
    </source>
</evidence>
<dbReference type="STRING" id="684552.SAMN04489719_1860"/>
<protein>
    <submittedName>
        <fullName evidence="1">Uncharacterized protein</fullName>
    </submittedName>
</protein>
<organism evidence="1 2">
    <name type="scientific">Agrococcus carbonis</name>
    <dbReference type="NCBI Taxonomy" id="684552"/>
    <lineage>
        <taxon>Bacteria</taxon>
        <taxon>Bacillati</taxon>
        <taxon>Actinomycetota</taxon>
        <taxon>Actinomycetes</taxon>
        <taxon>Micrococcales</taxon>
        <taxon>Microbacteriaceae</taxon>
        <taxon>Agrococcus</taxon>
    </lineage>
</organism>
<sequence>MTGAGEIEATTTVPGWLRIPEDLAPEARSAWVEESVAELRDAWGEQWDARAAQMVPEMLRASLDERPDAHVVFEVWPLALPARARVQVSMVDRASLPDWEAIGCDVVPYDGAAVGPGLAVSRQRDSESEEGLRLIDWGAVFDDGERALFVQVDTVPVLFLQQILAGLHGMVTSLRVTLPSGEPFAARPSALALQDDDGEWPAARMQAEGLADGPEDAA</sequence>
<name>A0A1H1QKB0_9MICO</name>
<keyword evidence="2" id="KW-1185">Reference proteome</keyword>
<dbReference type="EMBL" id="LT629734">
    <property type="protein sequence ID" value="SDS23836.1"/>
    <property type="molecule type" value="Genomic_DNA"/>
</dbReference>
<gene>
    <name evidence="1" type="ORF">SAMN04489719_1860</name>
</gene>